<evidence type="ECO:0000256" key="2">
    <source>
        <dbReference type="ARBA" id="ARBA00022801"/>
    </source>
</evidence>
<evidence type="ECO:0000256" key="1">
    <source>
        <dbReference type="ARBA" id="ARBA00022741"/>
    </source>
</evidence>
<feature type="non-terminal residue" evidence="5">
    <location>
        <position position="184"/>
    </location>
</feature>
<dbReference type="Pfam" id="PF02682">
    <property type="entry name" value="CT_C_D"/>
    <property type="match status" value="1"/>
</dbReference>
<proteinExistence type="predicted"/>
<dbReference type="Gene3D" id="2.40.100.10">
    <property type="entry name" value="Cyclophilin-like"/>
    <property type="match status" value="1"/>
</dbReference>
<name>A0A381ZFQ2_9ZZZZ</name>
<keyword evidence="2" id="KW-0378">Hydrolase</keyword>
<dbReference type="GO" id="GO:0005524">
    <property type="term" value="F:ATP binding"/>
    <property type="evidence" value="ECO:0007669"/>
    <property type="project" value="UniProtKB-KW"/>
</dbReference>
<accession>A0A381ZFQ2</accession>
<dbReference type="InterPro" id="IPR003833">
    <property type="entry name" value="CT_C_D"/>
</dbReference>
<dbReference type="InterPro" id="IPR029000">
    <property type="entry name" value="Cyclophilin-like_dom_sf"/>
</dbReference>
<dbReference type="GO" id="GO:0016787">
    <property type="term" value="F:hydrolase activity"/>
    <property type="evidence" value="ECO:0007669"/>
    <property type="project" value="UniProtKB-KW"/>
</dbReference>
<evidence type="ECO:0000259" key="4">
    <source>
        <dbReference type="SMART" id="SM00796"/>
    </source>
</evidence>
<evidence type="ECO:0000256" key="3">
    <source>
        <dbReference type="ARBA" id="ARBA00022840"/>
    </source>
</evidence>
<keyword evidence="3" id="KW-0067">ATP-binding</keyword>
<evidence type="ECO:0000313" key="5">
    <source>
        <dbReference type="EMBL" id="SVA88029.1"/>
    </source>
</evidence>
<dbReference type="PANTHER" id="PTHR34698:SF2">
    <property type="entry name" value="5-OXOPROLINASE SUBUNIT B"/>
    <property type="match status" value="1"/>
</dbReference>
<dbReference type="NCBIfam" id="TIGR00370">
    <property type="entry name" value="5-oxoprolinase subunit PxpB"/>
    <property type="match status" value="1"/>
</dbReference>
<protein>
    <recommendedName>
        <fullName evidence="4">Carboxyltransferase domain-containing protein</fullName>
    </recommendedName>
</protein>
<feature type="domain" description="Carboxyltransferase" evidence="4">
    <location>
        <begin position="1"/>
        <end position="167"/>
    </location>
</feature>
<dbReference type="AlphaFoldDB" id="A0A381ZFQ2"/>
<dbReference type="EMBL" id="UINC01021129">
    <property type="protein sequence ID" value="SVA88029.1"/>
    <property type="molecule type" value="Genomic_DNA"/>
</dbReference>
<dbReference type="SUPFAM" id="SSF50891">
    <property type="entry name" value="Cyclophilin-like"/>
    <property type="match status" value="1"/>
</dbReference>
<gene>
    <name evidence="5" type="ORF">METZ01_LOCUS140883</name>
</gene>
<dbReference type="InterPro" id="IPR010016">
    <property type="entry name" value="PxpB"/>
</dbReference>
<keyword evidence="1" id="KW-0547">Nucleotide-binding</keyword>
<dbReference type="SMART" id="SM00796">
    <property type="entry name" value="AHS1"/>
    <property type="match status" value="1"/>
</dbReference>
<organism evidence="5">
    <name type="scientific">marine metagenome</name>
    <dbReference type="NCBI Taxonomy" id="408172"/>
    <lineage>
        <taxon>unclassified sequences</taxon>
        <taxon>metagenomes</taxon>
        <taxon>ecological metagenomes</taxon>
    </lineage>
</organism>
<reference evidence="5" key="1">
    <citation type="submission" date="2018-05" db="EMBL/GenBank/DDBJ databases">
        <authorList>
            <person name="Lanie J.A."/>
            <person name="Ng W.-L."/>
            <person name="Kazmierczak K.M."/>
            <person name="Andrzejewski T.M."/>
            <person name="Davidsen T.M."/>
            <person name="Wayne K.J."/>
            <person name="Tettelin H."/>
            <person name="Glass J.I."/>
            <person name="Rusch D."/>
            <person name="Podicherti R."/>
            <person name="Tsui H.-C.T."/>
            <person name="Winkler M.E."/>
        </authorList>
    </citation>
    <scope>NUCLEOTIDE SEQUENCE</scope>
</reference>
<sequence>MNHPNDEIMNIHPAYNSIMVSLSNSAQLDQITTYLKDAISQYDIEIESKTRTIEIPLVYGGEYGPDLKRIANYSDKSESEVIRLHSEAIYTVNFIGFSIGFPYCSGMDESISTPRLETPRKLVDAGSVGIAGNQTGIYPLSSPGGWNLIGKTPKTIFNTKNPENSYLKMGDQIRFISITEEEFQ</sequence>
<dbReference type="PANTHER" id="PTHR34698">
    <property type="entry name" value="5-OXOPROLINASE SUBUNIT B"/>
    <property type="match status" value="1"/>
</dbReference>